<keyword evidence="5" id="KW-0119">Carbohydrate metabolism</keyword>
<dbReference type="PANTHER" id="PTHR30246">
    <property type="entry name" value="2-KETO-3-DEOXY-6-PHOSPHOGLUCONATE ALDOLASE"/>
    <property type="match status" value="1"/>
</dbReference>
<evidence type="ECO:0000256" key="2">
    <source>
        <dbReference type="ARBA" id="ARBA00006906"/>
    </source>
</evidence>
<protein>
    <submittedName>
        <fullName evidence="6">2-keto-3-deoxy-phosphogluconate aldolase</fullName>
    </submittedName>
</protein>
<evidence type="ECO:0000256" key="1">
    <source>
        <dbReference type="ARBA" id="ARBA00004761"/>
    </source>
</evidence>
<dbReference type="AlphaFoldDB" id="A0A562VDR7"/>
<evidence type="ECO:0000256" key="5">
    <source>
        <dbReference type="ARBA" id="ARBA00023277"/>
    </source>
</evidence>
<organism evidence="6 7">
    <name type="scientific">Stackebrandtia albiflava</name>
    <dbReference type="NCBI Taxonomy" id="406432"/>
    <lineage>
        <taxon>Bacteria</taxon>
        <taxon>Bacillati</taxon>
        <taxon>Actinomycetota</taxon>
        <taxon>Actinomycetes</taxon>
        <taxon>Glycomycetales</taxon>
        <taxon>Glycomycetaceae</taxon>
        <taxon>Stackebrandtia</taxon>
    </lineage>
</organism>
<reference evidence="6 7" key="1">
    <citation type="journal article" date="2013" name="Stand. Genomic Sci.">
        <title>Genomic Encyclopedia of Type Strains, Phase I: The one thousand microbial genomes (KMG-I) project.</title>
        <authorList>
            <person name="Kyrpides N.C."/>
            <person name="Woyke T."/>
            <person name="Eisen J.A."/>
            <person name="Garrity G."/>
            <person name="Lilburn T.G."/>
            <person name="Beck B.J."/>
            <person name="Whitman W.B."/>
            <person name="Hugenholtz P."/>
            <person name="Klenk H.P."/>
        </authorList>
    </citation>
    <scope>NUCLEOTIDE SEQUENCE [LARGE SCALE GENOMIC DNA]</scope>
    <source>
        <strain evidence="6 7">DSM 45044</strain>
    </source>
</reference>
<gene>
    <name evidence="6" type="ORF">LX16_1744</name>
</gene>
<proteinExistence type="inferred from homology"/>
<comment type="similarity">
    <text evidence="2">Belongs to the KHG/KDPG aldolase family.</text>
</comment>
<dbReference type="Gene3D" id="3.20.20.70">
    <property type="entry name" value="Aldolase class I"/>
    <property type="match status" value="1"/>
</dbReference>
<evidence type="ECO:0000313" key="6">
    <source>
        <dbReference type="EMBL" id="TWJ16024.1"/>
    </source>
</evidence>
<evidence type="ECO:0000256" key="4">
    <source>
        <dbReference type="ARBA" id="ARBA00023239"/>
    </source>
</evidence>
<dbReference type="Proteomes" id="UP000321617">
    <property type="component" value="Unassembled WGS sequence"/>
</dbReference>
<dbReference type="SUPFAM" id="SSF51569">
    <property type="entry name" value="Aldolase"/>
    <property type="match status" value="1"/>
</dbReference>
<keyword evidence="7" id="KW-1185">Reference proteome</keyword>
<dbReference type="EMBL" id="VLLL01000005">
    <property type="protein sequence ID" value="TWJ16024.1"/>
    <property type="molecule type" value="Genomic_DNA"/>
</dbReference>
<dbReference type="CDD" id="cd00452">
    <property type="entry name" value="KDPG_aldolase"/>
    <property type="match status" value="1"/>
</dbReference>
<dbReference type="Pfam" id="PF01081">
    <property type="entry name" value="Aldolase"/>
    <property type="match status" value="1"/>
</dbReference>
<dbReference type="GO" id="GO:0016829">
    <property type="term" value="F:lyase activity"/>
    <property type="evidence" value="ECO:0007669"/>
    <property type="project" value="UniProtKB-KW"/>
</dbReference>
<sequence>MTGFDELFAGHRIMVILRGLPAARTVELATTAWDAGVELVEVPIGEPDQVASLAAAVAAGAERGKTVGAGTVVTEDQVRAAAHAGARYTVAPGLDTTVAAASRAAGLPHLPGVATATEVQRALAAGCDWVKAFPATTLGPAWFKAMHGPFPGLRLVATGGVSVATAPDFLAAGAEVVALGSALSDSRQVAELTALVERHDR</sequence>
<accession>A0A562VDR7</accession>
<comment type="subunit">
    <text evidence="3">Homotrimer.</text>
</comment>
<dbReference type="InterPro" id="IPR013785">
    <property type="entry name" value="Aldolase_TIM"/>
</dbReference>
<dbReference type="OrthoDB" id="9805177at2"/>
<dbReference type="RefSeq" id="WP_147135710.1">
    <property type="nucleotide sequence ID" value="NZ_BAABIJ010000001.1"/>
</dbReference>
<keyword evidence="4" id="KW-0456">Lyase</keyword>
<comment type="pathway">
    <text evidence="1">Carbohydrate acid metabolism.</text>
</comment>
<comment type="caution">
    <text evidence="6">The sequence shown here is derived from an EMBL/GenBank/DDBJ whole genome shotgun (WGS) entry which is preliminary data.</text>
</comment>
<dbReference type="InterPro" id="IPR000887">
    <property type="entry name" value="Aldlse_KDPG_KHG"/>
</dbReference>
<evidence type="ECO:0000256" key="3">
    <source>
        <dbReference type="ARBA" id="ARBA00011233"/>
    </source>
</evidence>
<evidence type="ECO:0000313" key="7">
    <source>
        <dbReference type="Proteomes" id="UP000321617"/>
    </source>
</evidence>
<dbReference type="PANTHER" id="PTHR30246:SF1">
    <property type="entry name" value="2-DEHYDRO-3-DEOXY-6-PHOSPHOGALACTONATE ALDOLASE-RELATED"/>
    <property type="match status" value="1"/>
</dbReference>
<name>A0A562VDR7_9ACTN</name>